<dbReference type="SUPFAM" id="SSF54654">
    <property type="entry name" value="CI-2 family of serine protease inhibitors"/>
    <property type="match status" value="1"/>
</dbReference>
<protein>
    <submittedName>
        <fullName evidence="4">Uncharacterized protein</fullName>
    </submittedName>
</protein>
<dbReference type="EMBL" id="OZ075111">
    <property type="protein sequence ID" value="CAL4890326.1"/>
    <property type="molecule type" value="Genomic_DNA"/>
</dbReference>
<dbReference type="Proteomes" id="UP001497457">
    <property type="component" value="Chromosome 1b"/>
</dbReference>
<dbReference type="InterPro" id="IPR036354">
    <property type="entry name" value="Prot_inh_pot1_sf"/>
</dbReference>
<evidence type="ECO:0000313" key="4">
    <source>
        <dbReference type="EMBL" id="CAL4890326.1"/>
    </source>
</evidence>
<evidence type="ECO:0000256" key="3">
    <source>
        <dbReference type="ARBA" id="ARBA00022900"/>
    </source>
</evidence>
<dbReference type="AlphaFoldDB" id="A0ABC8VGI5"/>
<dbReference type="PANTHER" id="PTHR33091:SF12">
    <property type="entry name" value="OS02G0124200 PROTEIN"/>
    <property type="match status" value="1"/>
</dbReference>
<keyword evidence="3" id="KW-0722">Serine protease inhibitor</keyword>
<name>A0ABC8VGI5_9POAL</name>
<dbReference type="GO" id="GO:0004867">
    <property type="term" value="F:serine-type endopeptidase inhibitor activity"/>
    <property type="evidence" value="ECO:0007669"/>
    <property type="project" value="UniProtKB-KW"/>
</dbReference>
<keyword evidence="2" id="KW-0646">Protease inhibitor</keyword>
<keyword evidence="5" id="KW-1185">Reference proteome</keyword>
<evidence type="ECO:0000256" key="1">
    <source>
        <dbReference type="ARBA" id="ARBA00008210"/>
    </source>
</evidence>
<proteinExistence type="inferred from homology"/>
<dbReference type="PANTHER" id="PTHR33091">
    <property type="entry name" value="PROTEIN, PUTATIVE, EXPRESSED-RELATED"/>
    <property type="match status" value="1"/>
</dbReference>
<organism evidence="4 5">
    <name type="scientific">Urochloa decumbens</name>
    <dbReference type="NCBI Taxonomy" id="240449"/>
    <lineage>
        <taxon>Eukaryota</taxon>
        <taxon>Viridiplantae</taxon>
        <taxon>Streptophyta</taxon>
        <taxon>Embryophyta</taxon>
        <taxon>Tracheophyta</taxon>
        <taxon>Spermatophyta</taxon>
        <taxon>Magnoliopsida</taxon>
        <taxon>Liliopsida</taxon>
        <taxon>Poales</taxon>
        <taxon>Poaceae</taxon>
        <taxon>PACMAD clade</taxon>
        <taxon>Panicoideae</taxon>
        <taxon>Panicodae</taxon>
        <taxon>Paniceae</taxon>
        <taxon>Melinidinae</taxon>
        <taxon>Urochloa</taxon>
    </lineage>
</organism>
<accession>A0ABC8VGI5</accession>
<comment type="similarity">
    <text evidence="1">Belongs to the protease inhibitor I13 (potato type I serine protease inhibitor) family.</text>
</comment>
<reference evidence="4 5" key="2">
    <citation type="submission" date="2024-10" db="EMBL/GenBank/DDBJ databases">
        <authorList>
            <person name="Ryan C."/>
        </authorList>
    </citation>
    <scope>NUCLEOTIDE SEQUENCE [LARGE SCALE GENOMIC DNA]</scope>
</reference>
<evidence type="ECO:0000256" key="2">
    <source>
        <dbReference type="ARBA" id="ARBA00022690"/>
    </source>
</evidence>
<sequence>MGRVMPAGGGGDGDGQKTSWPELVGFEMLNAADRINIDRPDLNVAFYMLPTPLPTDYDPTRVILVGDDRSVVVRTPVIG</sequence>
<dbReference type="Pfam" id="PF00280">
    <property type="entry name" value="potato_inhibit"/>
    <property type="match status" value="1"/>
</dbReference>
<dbReference type="Gene3D" id="3.30.10.10">
    <property type="entry name" value="Trypsin Inhibitor V, subunit A"/>
    <property type="match status" value="1"/>
</dbReference>
<evidence type="ECO:0000313" key="5">
    <source>
        <dbReference type="Proteomes" id="UP001497457"/>
    </source>
</evidence>
<reference evidence="5" key="1">
    <citation type="submission" date="2024-06" db="EMBL/GenBank/DDBJ databases">
        <authorList>
            <person name="Ryan C."/>
        </authorList>
    </citation>
    <scope>NUCLEOTIDE SEQUENCE [LARGE SCALE GENOMIC DNA]</scope>
</reference>
<dbReference type="InterPro" id="IPR000864">
    <property type="entry name" value="Prot_inh_pot1"/>
</dbReference>
<gene>
    <name evidence="4" type="ORF">URODEC1_LOCUS3186</name>
</gene>